<dbReference type="AlphaFoldDB" id="A0A9X2JH50"/>
<dbReference type="Pfam" id="PF13396">
    <property type="entry name" value="PLDc_N"/>
    <property type="match status" value="1"/>
</dbReference>
<dbReference type="EMBL" id="JAMXLR010000051">
    <property type="protein sequence ID" value="MCO6045102.1"/>
    <property type="molecule type" value="Genomic_DNA"/>
</dbReference>
<feature type="domain" description="Cardiolipin synthase N-terminal" evidence="7">
    <location>
        <begin position="23"/>
        <end position="66"/>
    </location>
</feature>
<dbReference type="Proteomes" id="UP001155241">
    <property type="component" value="Unassembled WGS sequence"/>
</dbReference>
<evidence type="ECO:0000256" key="4">
    <source>
        <dbReference type="ARBA" id="ARBA00022989"/>
    </source>
</evidence>
<evidence type="ECO:0000259" key="7">
    <source>
        <dbReference type="Pfam" id="PF13396"/>
    </source>
</evidence>
<reference evidence="8" key="1">
    <citation type="submission" date="2022-06" db="EMBL/GenBank/DDBJ databases">
        <title>Aeoliella straminimaris, a novel planctomycete from sediments.</title>
        <authorList>
            <person name="Vitorino I.R."/>
            <person name="Lage O.M."/>
        </authorList>
    </citation>
    <scope>NUCLEOTIDE SEQUENCE</scope>
    <source>
        <strain evidence="8">ICT_H6.2</strain>
    </source>
</reference>
<dbReference type="InterPro" id="IPR027379">
    <property type="entry name" value="CLS_N"/>
</dbReference>
<evidence type="ECO:0000313" key="8">
    <source>
        <dbReference type="EMBL" id="MCO6045102.1"/>
    </source>
</evidence>
<keyword evidence="2" id="KW-1003">Cell membrane</keyword>
<keyword evidence="5 6" id="KW-0472">Membrane</keyword>
<proteinExistence type="predicted"/>
<accession>A0A9X2JH50</accession>
<evidence type="ECO:0000256" key="2">
    <source>
        <dbReference type="ARBA" id="ARBA00022475"/>
    </source>
</evidence>
<organism evidence="8 9">
    <name type="scientific">Aeoliella straminimaris</name>
    <dbReference type="NCBI Taxonomy" id="2954799"/>
    <lineage>
        <taxon>Bacteria</taxon>
        <taxon>Pseudomonadati</taxon>
        <taxon>Planctomycetota</taxon>
        <taxon>Planctomycetia</taxon>
        <taxon>Pirellulales</taxon>
        <taxon>Lacipirellulaceae</taxon>
        <taxon>Aeoliella</taxon>
    </lineage>
</organism>
<comment type="subcellular location">
    <subcellularLocation>
        <location evidence="1">Cell membrane</location>
        <topology evidence="1">Multi-pass membrane protein</topology>
    </subcellularLocation>
</comment>
<evidence type="ECO:0000256" key="3">
    <source>
        <dbReference type="ARBA" id="ARBA00022692"/>
    </source>
</evidence>
<evidence type="ECO:0000256" key="5">
    <source>
        <dbReference type="ARBA" id="ARBA00023136"/>
    </source>
</evidence>
<feature type="transmembrane region" description="Helical" evidence="6">
    <location>
        <begin position="44"/>
        <end position="64"/>
    </location>
</feature>
<dbReference type="RefSeq" id="WP_252853213.1">
    <property type="nucleotide sequence ID" value="NZ_JAMXLR010000051.1"/>
</dbReference>
<sequence length="75" mass="8565">MFEIAGGFGCVAVFVVLGFATQVFWLWMLVECLTKEPSEGTDKIIWGLVIFFGNLPGALLYFLIRRNERIDRYGE</sequence>
<evidence type="ECO:0000256" key="6">
    <source>
        <dbReference type="SAM" id="Phobius"/>
    </source>
</evidence>
<keyword evidence="9" id="KW-1185">Reference proteome</keyword>
<name>A0A9X2JH50_9BACT</name>
<comment type="caution">
    <text evidence="8">The sequence shown here is derived from an EMBL/GenBank/DDBJ whole genome shotgun (WGS) entry which is preliminary data.</text>
</comment>
<dbReference type="GO" id="GO:0005886">
    <property type="term" value="C:plasma membrane"/>
    <property type="evidence" value="ECO:0007669"/>
    <property type="project" value="UniProtKB-SubCell"/>
</dbReference>
<evidence type="ECO:0000256" key="1">
    <source>
        <dbReference type="ARBA" id="ARBA00004651"/>
    </source>
</evidence>
<keyword evidence="3 6" id="KW-0812">Transmembrane</keyword>
<gene>
    <name evidence="8" type="ORF">NG895_14420</name>
</gene>
<protein>
    <submittedName>
        <fullName evidence="8">PLD nuclease N-terminal domain-containing protein</fullName>
    </submittedName>
</protein>
<evidence type="ECO:0000313" key="9">
    <source>
        <dbReference type="Proteomes" id="UP001155241"/>
    </source>
</evidence>
<keyword evidence="4 6" id="KW-1133">Transmembrane helix</keyword>